<dbReference type="OrthoDB" id="1630758at2759"/>
<keyword evidence="10" id="KW-1185">Reference proteome</keyword>
<dbReference type="InterPro" id="IPR017907">
    <property type="entry name" value="Znf_RING_CS"/>
</dbReference>
<dbReference type="InterPro" id="IPR001293">
    <property type="entry name" value="Znf_TRAF"/>
</dbReference>
<dbReference type="PROSITE" id="PS00518">
    <property type="entry name" value="ZF_RING_1"/>
    <property type="match status" value="1"/>
</dbReference>
<feature type="domain" description="TRAF-type" evidence="8">
    <location>
        <begin position="188"/>
        <end position="240"/>
    </location>
</feature>
<evidence type="ECO:0000256" key="4">
    <source>
        <dbReference type="PROSITE-ProRule" id="PRU00207"/>
    </source>
</evidence>
<gene>
    <name evidence="9" type="ORF">SODALDRAFT_329393</name>
</gene>
<dbReference type="EMBL" id="ML119062">
    <property type="protein sequence ID" value="ROT35207.1"/>
    <property type="molecule type" value="Genomic_DNA"/>
</dbReference>
<dbReference type="InterPro" id="IPR013083">
    <property type="entry name" value="Znf_RING/FYVE/PHD"/>
</dbReference>
<dbReference type="Pfam" id="PF02176">
    <property type="entry name" value="zf-TRAF"/>
    <property type="match status" value="2"/>
</dbReference>
<dbReference type="InterPro" id="IPR027370">
    <property type="entry name" value="Znf-RING_euk"/>
</dbReference>
<keyword evidence="3 4" id="KW-0862">Zinc</keyword>
<protein>
    <recommendedName>
        <fullName evidence="11">TRAF-type zinc finger protein</fullName>
    </recommendedName>
</protein>
<dbReference type="PANTHER" id="PTHR10131:SF94">
    <property type="entry name" value="TNF RECEPTOR-ASSOCIATED FACTOR 4"/>
    <property type="match status" value="1"/>
</dbReference>
<evidence type="ECO:0000313" key="9">
    <source>
        <dbReference type="EMBL" id="ROT35207.1"/>
    </source>
</evidence>
<dbReference type="PROSITE" id="PS50145">
    <property type="entry name" value="ZF_TRAF"/>
    <property type="match status" value="2"/>
</dbReference>
<evidence type="ECO:0000256" key="1">
    <source>
        <dbReference type="ARBA" id="ARBA00022723"/>
    </source>
</evidence>
<reference evidence="9 10" key="1">
    <citation type="journal article" date="2018" name="Mol. Ecol.">
        <title>The obligate alkalophilic soda-lake fungus Sodiomyces alkalinus has shifted to a protein diet.</title>
        <authorList>
            <person name="Grum-Grzhimaylo A.A."/>
            <person name="Falkoski D.L."/>
            <person name="van den Heuvel J."/>
            <person name="Valero-Jimenez C.A."/>
            <person name="Min B."/>
            <person name="Choi I.G."/>
            <person name="Lipzen A."/>
            <person name="Daum C.G."/>
            <person name="Aanen D.K."/>
            <person name="Tsang A."/>
            <person name="Henrissat B."/>
            <person name="Bilanenko E.N."/>
            <person name="de Vries R.P."/>
            <person name="van Kan J.A.L."/>
            <person name="Grigoriev I.V."/>
            <person name="Debets A.J.M."/>
        </authorList>
    </citation>
    <scope>NUCLEOTIDE SEQUENCE [LARGE SCALE GENOMIC DNA]</scope>
    <source>
        <strain evidence="9 10">F11</strain>
    </source>
</reference>
<evidence type="ECO:0008006" key="11">
    <source>
        <dbReference type="Google" id="ProtNLM"/>
    </source>
</evidence>
<evidence type="ECO:0000259" key="8">
    <source>
        <dbReference type="PROSITE" id="PS50145"/>
    </source>
</evidence>
<evidence type="ECO:0000256" key="6">
    <source>
        <dbReference type="SAM" id="MobiDB-lite"/>
    </source>
</evidence>
<dbReference type="RefSeq" id="XP_028463013.1">
    <property type="nucleotide sequence ID" value="XM_028610924.1"/>
</dbReference>
<keyword evidence="1 4" id="KW-0479">Metal-binding</keyword>
<dbReference type="GO" id="GO:0008270">
    <property type="term" value="F:zinc ion binding"/>
    <property type="evidence" value="ECO:0007669"/>
    <property type="project" value="UniProtKB-KW"/>
</dbReference>
<feature type="region of interest" description="Disordered" evidence="6">
    <location>
        <begin position="451"/>
        <end position="528"/>
    </location>
</feature>
<dbReference type="Pfam" id="PF13445">
    <property type="entry name" value="zf-RING_UBOX"/>
    <property type="match status" value="1"/>
</dbReference>
<feature type="zinc finger region" description="TRAF-type" evidence="4">
    <location>
        <begin position="242"/>
        <end position="291"/>
    </location>
</feature>
<dbReference type="SMART" id="SM00184">
    <property type="entry name" value="RING"/>
    <property type="match status" value="1"/>
</dbReference>
<feature type="domain" description="RING-type" evidence="7">
    <location>
        <begin position="105"/>
        <end position="143"/>
    </location>
</feature>
<feature type="compositionally biased region" description="Low complexity" evidence="6">
    <location>
        <begin position="489"/>
        <end position="499"/>
    </location>
</feature>
<dbReference type="AlphaFoldDB" id="A0A3N2PL09"/>
<organism evidence="9 10">
    <name type="scientific">Sodiomyces alkalinus (strain CBS 110278 / VKM F-3762 / F11)</name>
    <name type="common">Alkaliphilic filamentous fungus</name>
    <dbReference type="NCBI Taxonomy" id="1314773"/>
    <lineage>
        <taxon>Eukaryota</taxon>
        <taxon>Fungi</taxon>
        <taxon>Dikarya</taxon>
        <taxon>Ascomycota</taxon>
        <taxon>Pezizomycotina</taxon>
        <taxon>Sordariomycetes</taxon>
        <taxon>Hypocreomycetidae</taxon>
        <taxon>Glomerellales</taxon>
        <taxon>Plectosphaerellaceae</taxon>
        <taxon>Sodiomyces</taxon>
    </lineage>
</organism>
<evidence type="ECO:0000256" key="3">
    <source>
        <dbReference type="ARBA" id="ARBA00022833"/>
    </source>
</evidence>
<dbReference type="SUPFAM" id="SSF57850">
    <property type="entry name" value="RING/U-box"/>
    <property type="match status" value="1"/>
</dbReference>
<dbReference type="STRING" id="1314773.A0A3N2PL09"/>
<dbReference type="PANTHER" id="PTHR10131">
    <property type="entry name" value="TNF RECEPTOR ASSOCIATED FACTOR"/>
    <property type="match status" value="1"/>
</dbReference>
<feature type="zinc finger region" description="TRAF-type" evidence="4">
    <location>
        <begin position="188"/>
        <end position="240"/>
    </location>
</feature>
<sequence>MPPFNSLRDPGLTRRLAEAIENASRLDDDESAHLIPPSSDVSQPSTGRLLHQRPPSPSAPAWPTDESIEPEHKRYPLVPPERVLDIVDFHGLAYVDDRVDDNLLCPICKMPFVTPVTTPCDHTFCFECLRQACETRHVCPIDRKKFRPKNVRITSRLLRNQLDSLVVACPNAERGCGETMRREDVAMHTHKCDYTLAPCPDAGCAKKVATWLLREHEKECLHTETACPYCDAPVEKAVMEDHIRRGCLKNTTRCDSCGKDTRKSDLDKHVARECPEADAACDYAEFGCRHRSKRKLLAQHHETCVYRICLVLGETVKRQEKQLEWLRRENEERDRLLGSLRRQQERQQRGGVSAWEALRFLGPDGTKACTAEEAVMGIYEEVERRIEGVQKDLTELDGRQMVMVLNEMMPIKNEMTEIRTNLGILKMHVAWLMNRSREELERSRLAHRSVAAGGSASGSGTAGASSSAGGNGGSGGGGGGSSGGGATGTGISAASSTSRGRGGSDSEGEMPMMRSRRPSDGSNGIPRL</sequence>
<dbReference type="Proteomes" id="UP000272025">
    <property type="component" value="Unassembled WGS sequence"/>
</dbReference>
<keyword evidence="2 4" id="KW-0863">Zinc-finger</keyword>
<evidence type="ECO:0000313" key="10">
    <source>
        <dbReference type="Proteomes" id="UP000272025"/>
    </source>
</evidence>
<name>A0A3N2PL09_SODAK</name>
<evidence type="ECO:0000256" key="2">
    <source>
        <dbReference type="ARBA" id="ARBA00022771"/>
    </source>
</evidence>
<keyword evidence="5" id="KW-0175">Coiled coil</keyword>
<accession>A0A3N2PL09</accession>
<dbReference type="Gene3D" id="3.30.40.10">
    <property type="entry name" value="Zinc/RING finger domain, C3HC4 (zinc finger)"/>
    <property type="match status" value="3"/>
</dbReference>
<dbReference type="InterPro" id="IPR001841">
    <property type="entry name" value="Znf_RING"/>
</dbReference>
<dbReference type="SUPFAM" id="SSF49599">
    <property type="entry name" value="TRAF domain-like"/>
    <property type="match status" value="2"/>
</dbReference>
<feature type="compositionally biased region" description="Gly residues" evidence="6">
    <location>
        <begin position="469"/>
        <end position="488"/>
    </location>
</feature>
<proteinExistence type="predicted"/>
<evidence type="ECO:0000259" key="7">
    <source>
        <dbReference type="PROSITE" id="PS50089"/>
    </source>
</evidence>
<feature type="region of interest" description="Disordered" evidence="6">
    <location>
        <begin position="1"/>
        <end position="70"/>
    </location>
</feature>
<dbReference type="PROSITE" id="PS50089">
    <property type="entry name" value="ZF_RING_2"/>
    <property type="match status" value="1"/>
</dbReference>
<feature type="domain" description="TRAF-type" evidence="8">
    <location>
        <begin position="242"/>
        <end position="291"/>
    </location>
</feature>
<dbReference type="GeneID" id="39579402"/>
<evidence type="ECO:0000256" key="5">
    <source>
        <dbReference type="SAM" id="Coils"/>
    </source>
</evidence>
<feature type="coiled-coil region" evidence="5">
    <location>
        <begin position="316"/>
        <end position="346"/>
    </location>
</feature>